<dbReference type="PROSITE" id="PS51318">
    <property type="entry name" value="TAT"/>
    <property type="match status" value="1"/>
</dbReference>
<accession>A0AAE9L4C0</accession>
<name>A0AAE9L4C0_9BURK</name>
<protein>
    <submittedName>
        <fullName evidence="5">BamA/TamA family outer membrane protein</fullName>
    </submittedName>
</protein>
<evidence type="ECO:0000256" key="2">
    <source>
        <dbReference type="ARBA" id="ARBA00023136"/>
    </source>
</evidence>
<evidence type="ECO:0000313" key="6">
    <source>
        <dbReference type="Proteomes" id="UP001056132"/>
    </source>
</evidence>
<evidence type="ECO:0000313" key="5">
    <source>
        <dbReference type="EMBL" id="URF06491.1"/>
    </source>
</evidence>
<comment type="subcellular location">
    <subcellularLocation>
        <location evidence="1">Membrane</location>
    </subcellularLocation>
</comment>
<reference evidence="5" key="1">
    <citation type="journal article" date="2022" name="Microbiol. Resour. Announc.">
        <title>Genome Sequence of Cupriavidus campinensis Strain G5, a Member of a Bacterial Consortium Capable of Polyethylene Degradation.</title>
        <authorList>
            <person name="Schneider B."/>
            <person name="Pfeiffer F."/>
            <person name="Dyall-Smith M."/>
            <person name="Kunte H.J."/>
        </authorList>
    </citation>
    <scope>NUCLEOTIDE SEQUENCE</scope>
    <source>
        <strain evidence="5">G5</strain>
    </source>
</reference>
<keyword evidence="3" id="KW-0732">Signal</keyword>
<feature type="chain" id="PRO_5042227315" evidence="3">
    <location>
        <begin position="29"/>
        <end position="397"/>
    </location>
</feature>
<feature type="signal peptide" evidence="3">
    <location>
        <begin position="1"/>
        <end position="28"/>
    </location>
</feature>
<dbReference type="AlphaFoldDB" id="A0AAE9L4C0"/>
<feature type="domain" description="Bacterial surface antigen (D15)" evidence="4">
    <location>
        <begin position="138"/>
        <end position="337"/>
    </location>
</feature>
<dbReference type="GO" id="GO:0019867">
    <property type="term" value="C:outer membrane"/>
    <property type="evidence" value="ECO:0007669"/>
    <property type="project" value="InterPro"/>
</dbReference>
<evidence type="ECO:0000256" key="3">
    <source>
        <dbReference type="SAM" id="SignalP"/>
    </source>
</evidence>
<organism evidence="5 6">
    <name type="scientific">Cupriavidus campinensis</name>
    <dbReference type="NCBI Taxonomy" id="151783"/>
    <lineage>
        <taxon>Bacteria</taxon>
        <taxon>Pseudomonadati</taxon>
        <taxon>Pseudomonadota</taxon>
        <taxon>Betaproteobacteria</taxon>
        <taxon>Burkholderiales</taxon>
        <taxon>Burkholderiaceae</taxon>
        <taxon>Cupriavidus</taxon>
    </lineage>
</organism>
<dbReference type="InterPro" id="IPR006311">
    <property type="entry name" value="TAT_signal"/>
</dbReference>
<keyword evidence="2" id="KW-0472">Membrane</keyword>
<evidence type="ECO:0000259" key="4">
    <source>
        <dbReference type="Pfam" id="PF01103"/>
    </source>
</evidence>
<gene>
    <name evidence="5" type="ORF">M5D45_25675</name>
</gene>
<dbReference type="Gene3D" id="2.40.160.50">
    <property type="entry name" value="membrane protein fhac: a member of the omp85/tpsb transporter family"/>
    <property type="match status" value="1"/>
</dbReference>
<dbReference type="Pfam" id="PF01103">
    <property type="entry name" value="Omp85"/>
    <property type="match status" value="1"/>
</dbReference>
<reference evidence="5" key="2">
    <citation type="submission" date="2022-05" db="EMBL/GenBank/DDBJ databases">
        <authorList>
            <person name="Kunte H.-J."/>
        </authorList>
    </citation>
    <scope>NUCLEOTIDE SEQUENCE</scope>
    <source>
        <strain evidence="5">G5</strain>
    </source>
</reference>
<dbReference type="KEGG" id="ccam:M5D45_25675"/>
<evidence type="ECO:0000256" key="1">
    <source>
        <dbReference type="ARBA" id="ARBA00004370"/>
    </source>
</evidence>
<dbReference type="Proteomes" id="UP001056132">
    <property type="component" value="Chromosome 2"/>
</dbReference>
<sequence length="397" mass="43817">MKSTPSRRWFVSMCVSIGLAGAAPPGQADEPVEAVEGAASAEEKQGWIDRILTKLGASDAVDVSQGIDWGVLPGPFYNPEMGFGIGAAAIGLYKPANAAQETQLSTLSIRGFGTVKGAYGISIENNTFFADDSYRFLIEADLINMPTAYWGIGYGSAIDSANKEAYTRKEVVLQPKIMMRVRPNVYVGAGWSLQYDDAVKLERGADSKLATDPHGPRVLSSGVSAHFSYDTRDFIPNPYRGESLLANVTVYRRGLGSDTNMENVELTFNKYFRMRERDVLAFDAYANMNWGDVPWDMMATLGNNKRMRGYFSGQFRDKVMAGVQAEYRWHIAGRQGMVFWLGTGAVSPNVGALFRGHWLPNGGIGYRFEFKPRVNVRFDAGVGRNTKGVYFQINEAF</sequence>
<dbReference type="EMBL" id="CP097331">
    <property type="protein sequence ID" value="URF06491.1"/>
    <property type="molecule type" value="Genomic_DNA"/>
</dbReference>
<proteinExistence type="predicted"/>
<dbReference type="RefSeq" id="WP_250025470.1">
    <property type="nucleotide sequence ID" value="NZ_CP097331.1"/>
</dbReference>
<dbReference type="InterPro" id="IPR000184">
    <property type="entry name" value="Bac_surfAg_D15"/>
</dbReference>